<dbReference type="Gene3D" id="2.130.10.10">
    <property type="entry name" value="YVTN repeat-like/Quinoprotein amine dehydrogenase"/>
    <property type="match status" value="3"/>
</dbReference>
<reference evidence="4 5" key="1">
    <citation type="submission" date="2019-02" db="EMBL/GenBank/DDBJ databases">
        <title>Deep-cultivation of Planctomycetes and their phenomic and genomic characterization uncovers novel biology.</title>
        <authorList>
            <person name="Wiegand S."/>
            <person name="Jogler M."/>
            <person name="Boedeker C."/>
            <person name="Pinto D."/>
            <person name="Vollmers J."/>
            <person name="Rivas-Marin E."/>
            <person name="Kohn T."/>
            <person name="Peeters S.H."/>
            <person name="Heuer A."/>
            <person name="Rast P."/>
            <person name="Oberbeckmann S."/>
            <person name="Bunk B."/>
            <person name="Jeske O."/>
            <person name="Meyerdierks A."/>
            <person name="Storesund J.E."/>
            <person name="Kallscheuer N."/>
            <person name="Luecker S."/>
            <person name="Lage O.M."/>
            <person name="Pohl T."/>
            <person name="Merkel B.J."/>
            <person name="Hornburger P."/>
            <person name="Mueller R.-W."/>
            <person name="Bruemmer F."/>
            <person name="Labrenz M."/>
            <person name="Spormann A.M."/>
            <person name="Op den Camp H."/>
            <person name="Overmann J."/>
            <person name="Amann R."/>
            <person name="Jetten M.S.M."/>
            <person name="Mascher T."/>
            <person name="Medema M.H."/>
            <person name="Devos D.P."/>
            <person name="Kaster A.-K."/>
            <person name="Ovreas L."/>
            <person name="Rohde M."/>
            <person name="Galperin M.Y."/>
            <person name="Jogler C."/>
        </authorList>
    </citation>
    <scope>NUCLEOTIDE SEQUENCE [LARGE SCALE GENOMIC DNA]</scope>
    <source>
        <strain evidence="4 5">Pla85_3_4</strain>
    </source>
</reference>
<evidence type="ECO:0000313" key="4">
    <source>
        <dbReference type="EMBL" id="QDU92271.1"/>
    </source>
</evidence>
<organism evidence="4 5">
    <name type="scientific">Lignipirellula cremea</name>
    <dbReference type="NCBI Taxonomy" id="2528010"/>
    <lineage>
        <taxon>Bacteria</taxon>
        <taxon>Pseudomonadati</taxon>
        <taxon>Planctomycetota</taxon>
        <taxon>Planctomycetia</taxon>
        <taxon>Pirellulales</taxon>
        <taxon>Pirellulaceae</taxon>
        <taxon>Lignipirellula</taxon>
    </lineage>
</organism>
<dbReference type="InterPro" id="IPR020472">
    <property type="entry name" value="WD40_PAC1"/>
</dbReference>
<dbReference type="PANTHER" id="PTHR19879:SF9">
    <property type="entry name" value="TRANSCRIPTION INITIATION FACTOR TFIID SUBUNIT 5"/>
    <property type="match status" value="1"/>
</dbReference>
<evidence type="ECO:0000256" key="1">
    <source>
        <dbReference type="ARBA" id="ARBA00022574"/>
    </source>
</evidence>
<evidence type="ECO:0000313" key="5">
    <source>
        <dbReference type="Proteomes" id="UP000317648"/>
    </source>
</evidence>
<dbReference type="Proteomes" id="UP000317648">
    <property type="component" value="Chromosome"/>
</dbReference>
<feature type="repeat" description="WD" evidence="3">
    <location>
        <begin position="141"/>
        <end position="182"/>
    </location>
</feature>
<dbReference type="InterPro" id="IPR015943">
    <property type="entry name" value="WD40/YVTN_repeat-like_dom_sf"/>
</dbReference>
<keyword evidence="1 3" id="KW-0853">WD repeat</keyword>
<dbReference type="SUPFAM" id="SSF101908">
    <property type="entry name" value="Putative isomerase YbhE"/>
    <property type="match status" value="1"/>
</dbReference>
<dbReference type="SMART" id="SM00320">
    <property type="entry name" value="WD40"/>
    <property type="match status" value="6"/>
</dbReference>
<evidence type="ECO:0000256" key="3">
    <source>
        <dbReference type="PROSITE-ProRule" id="PRU00221"/>
    </source>
</evidence>
<sequence length="369" mass="40052">MADQFADAKVIHTLPWNSEVISAVAFIGNDKVAAGNKHGDILIYNLPSESSDKLDPVRRLVGHTGAINRLLVTPDGNTLISASNDRTVKYWDAVSDAGEPGKVVLNDGFPLKGVVEKVDKLPTPPEPHEAQVIVQKPIKELTGHKEWIQGLALSQDGKRLVTGDDQGVIIVWDLPAGTELNRWQCKDWVRSLAISPDGKTVAVSQCVPGRSKNVVPPSFHFWDADTGEMKVDLTKETAGPHGMSAVAYSPDGKWLAMCRGSREVEGPTGKVTVHDPTTGKTICEFTPPHTRAANDVAFHPDGKHLFSAGRDQLVKIWQLEDGKLVRDLGTFVDRGFWITSLSISPDGRLLAAADDNGRKVLVYSLDGKP</sequence>
<dbReference type="CDD" id="cd00200">
    <property type="entry name" value="WD40"/>
    <property type="match status" value="1"/>
</dbReference>
<keyword evidence="5" id="KW-1185">Reference proteome</keyword>
<dbReference type="OrthoDB" id="1677004at2"/>
<dbReference type="PROSITE" id="PS50082">
    <property type="entry name" value="WD_REPEATS_2"/>
    <property type="match status" value="3"/>
</dbReference>
<gene>
    <name evidence="4" type="ORF">Pla8534_00160</name>
</gene>
<dbReference type="PRINTS" id="PR00320">
    <property type="entry name" value="GPROTEINBRPT"/>
</dbReference>
<dbReference type="InterPro" id="IPR011659">
    <property type="entry name" value="WD40"/>
</dbReference>
<dbReference type="Pfam" id="PF00400">
    <property type="entry name" value="WD40"/>
    <property type="match status" value="4"/>
</dbReference>
<feature type="repeat" description="WD" evidence="3">
    <location>
        <begin position="286"/>
        <end position="327"/>
    </location>
</feature>
<dbReference type="KEGG" id="lcre:Pla8534_00160"/>
<dbReference type="AlphaFoldDB" id="A0A518DKB2"/>
<evidence type="ECO:0000256" key="2">
    <source>
        <dbReference type="ARBA" id="ARBA00022737"/>
    </source>
</evidence>
<accession>A0A518DKB2</accession>
<protein>
    <submittedName>
        <fullName evidence="4">WD domain, G-beta repeat</fullName>
    </submittedName>
</protein>
<keyword evidence="2" id="KW-0677">Repeat</keyword>
<dbReference type="EMBL" id="CP036433">
    <property type="protein sequence ID" value="QDU92271.1"/>
    <property type="molecule type" value="Genomic_DNA"/>
</dbReference>
<name>A0A518DKB2_9BACT</name>
<feature type="repeat" description="WD" evidence="3">
    <location>
        <begin position="60"/>
        <end position="92"/>
    </location>
</feature>
<dbReference type="PROSITE" id="PS50294">
    <property type="entry name" value="WD_REPEATS_REGION"/>
    <property type="match status" value="3"/>
</dbReference>
<proteinExistence type="predicted"/>
<dbReference type="RefSeq" id="WP_145048071.1">
    <property type="nucleotide sequence ID" value="NZ_CP036433.1"/>
</dbReference>
<dbReference type="PANTHER" id="PTHR19879">
    <property type="entry name" value="TRANSCRIPTION INITIATION FACTOR TFIID"/>
    <property type="match status" value="1"/>
</dbReference>
<dbReference type="Pfam" id="PF07676">
    <property type="entry name" value="PD40"/>
    <property type="match status" value="1"/>
</dbReference>
<dbReference type="InterPro" id="IPR001680">
    <property type="entry name" value="WD40_rpt"/>
</dbReference>